<name>A0A975PH20_9BACT</name>
<reference evidence="1" key="1">
    <citation type="submission" date="2021-04" db="EMBL/GenBank/DDBJ databases">
        <title>Luteolibacter sp. 32A isolated from the skin of an Anderson's salamander (Ambystoma andersonii).</title>
        <authorList>
            <person name="Spergser J."/>
            <person name="Busse H.-J."/>
        </authorList>
    </citation>
    <scope>NUCLEOTIDE SEQUENCE</scope>
    <source>
        <strain evidence="1">32A</strain>
    </source>
</reference>
<evidence type="ECO:0000313" key="2">
    <source>
        <dbReference type="Proteomes" id="UP000676169"/>
    </source>
</evidence>
<dbReference type="RefSeq" id="WP_211634185.1">
    <property type="nucleotide sequence ID" value="NZ_CP073100.1"/>
</dbReference>
<organism evidence="1 2">
    <name type="scientific">Luteolibacter ambystomatis</name>
    <dbReference type="NCBI Taxonomy" id="2824561"/>
    <lineage>
        <taxon>Bacteria</taxon>
        <taxon>Pseudomonadati</taxon>
        <taxon>Verrucomicrobiota</taxon>
        <taxon>Verrucomicrobiia</taxon>
        <taxon>Verrucomicrobiales</taxon>
        <taxon>Verrucomicrobiaceae</taxon>
        <taxon>Luteolibacter</taxon>
    </lineage>
</organism>
<evidence type="ECO:0000313" key="1">
    <source>
        <dbReference type="EMBL" id="QUE52841.1"/>
    </source>
</evidence>
<sequence>MIRQTLLAFAATAAVVSASEFKRELSPDRPDTTESPVSVEPGAIQIESSFWSFTRDKDAGITTETWTLGETNVKFGITECSDLQLVLRPWITERSKGLGMTDRLDGFGDVEVRWKQNFWGNDGGKTAFALMPFISIPTQTEVSTGEWEGGLIAPLSIELCDGVGLGLMAEIDRVWDSDKGRHEWDFVHTAVLGFDLTDSLGLYLEYIGNTGHGRYEATASAGLTWGQTENLQWDVGFTLGLNDAAEDFGLFQGVTFRF</sequence>
<keyword evidence="2" id="KW-1185">Reference proteome</keyword>
<dbReference type="Pfam" id="PF13557">
    <property type="entry name" value="Phenol_MetA_deg"/>
    <property type="match status" value="1"/>
</dbReference>
<dbReference type="InterPro" id="IPR025737">
    <property type="entry name" value="FApF"/>
</dbReference>
<dbReference type="Proteomes" id="UP000676169">
    <property type="component" value="Chromosome"/>
</dbReference>
<gene>
    <name evidence="1" type="ORF">KBB96_08080</name>
</gene>
<proteinExistence type="predicted"/>
<dbReference type="KEGG" id="lamb:KBB96_08080"/>
<dbReference type="EMBL" id="CP073100">
    <property type="protein sequence ID" value="QUE52841.1"/>
    <property type="molecule type" value="Genomic_DNA"/>
</dbReference>
<protein>
    <submittedName>
        <fullName evidence="1">Transporter</fullName>
    </submittedName>
</protein>
<dbReference type="AlphaFoldDB" id="A0A975PH20"/>
<accession>A0A975PH20</accession>